<proteinExistence type="predicted"/>
<evidence type="ECO:0000313" key="2">
    <source>
        <dbReference type="EMBL" id="TPG74662.1"/>
    </source>
</evidence>
<feature type="region of interest" description="Disordered" evidence="1">
    <location>
        <begin position="30"/>
        <end position="82"/>
    </location>
</feature>
<dbReference type="AlphaFoldDB" id="A0A502HMI1"/>
<evidence type="ECO:0000256" key="1">
    <source>
        <dbReference type="SAM" id="MobiDB-lite"/>
    </source>
</evidence>
<reference evidence="2 3" key="1">
    <citation type="journal article" date="2019" name="Environ. Microbiol.">
        <title>Species interactions and distinct microbial communities in high Arctic permafrost affected cryosols are associated with the CH4 and CO2 gas fluxes.</title>
        <authorList>
            <person name="Altshuler I."/>
            <person name="Hamel J."/>
            <person name="Turney S."/>
            <person name="Magnuson E."/>
            <person name="Levesque R."/>
            <person name="Greer C."/>
            <person name="Whyte L.G."/>
        </authorList>
    </citation>
    <scope>NUCLEOTIDE SEQUENCE [LARGE SCALE GENOMIC DNA]</scope>
    <source>
        <strain evidence="2 3">E3</strain>
    </source>
</reference>
<gene>
    <name evidence="2" type="ORF">EAH78_24230</name>
</gene>
<organism evidence="2 3">
    <name type="scientific">Pseudomonas arsenicoxydans</name>
    <dbReference type="NCBI Taxonomy" id="702115"/>
    <lineage>
        <taxon>Bacteria</taxon>
        <taxon>Pseudomonadati</taxon>
        <taxon>Pseudomonadota</taxon>
        <taxon>Gammaproteobacteria</taxon>
        <taxon>Pseudomonadales</taxon>
        <taxon>Pseudomonadaceae</taxon>
        <taxon>Pseudomonas</taxon>
    </lineage>
</organism>
<evidence type="ECO:0000313" key="3">
    <source>
        <dbReference type="Proteomes" id="UP000317933"/>
    </source>
</evidence>
<feature type="region of interest" description="Disordered" evidence="1">
    <location>
        <begin position="1"/>
        <end position="20"/>
    </location>
</feature>
<dbReference type="RefSeq" id="WP_140669762.1">
    <property type="nucleotide sequence ID" value="NZ_RCZE01000012.1"/>
</dbReference>
<feature type="compositionally biased region" description="Polar residues" evidence="1">
    <location>
        <begin position="7"/>
        <end position="20"/>
    </location>
</feature>
<name>A0A502HMI1_9PSED</name>
<dbReference type="EMBL" id="RCZE01000012">
    <property type="protein sequence ID" value="TPG74662.1"/>
    <property type="molecule type" value="Genomic_DNA"/>
</dbReference>
<sequence length="82" mass="8413">MSKNSKKSSPGVSSLASKVLRDSQSSAIAKSLAASVISQADPDKQTGAGMEAKASQALQDKRSSETTRTLAASVVSQSSNDR</sequence>
<protein>
    <submittedName>
        <fullName evidence="2">Uncharacterized protein</fullName>
    </submittedName>
</protein>
<comment type="caution">
    <text evidence="2">The sequence shown here is derived from an EMBL/GenBank/DDBJ whole genome shotgun (WGS) entry which is preliminary data.</text>
</comment>
<accession>A0A502HMI1</accession>
<dbReference type="Proteomes" id="UP000317933">
    <property type="component" value="Unassembled WGS sequence"/>
</dbReference>
<feature type="compositionally biased region" description="Polar residues" evidence="1">
    <location>
        <begin position="66"/>
        <end position="82"/>
    </location>
</feature>